<feature type="region of interest" description="Disordered" evidence="1">
    <location>
        <begin position="1"/>
        <end position="44"/>
    </location>
</feature>
<evidence type="ECO:0000256" key="1">
    <source>
        <dbReference type="SAM" id="MobiDB-lite"/>
    </source>
</evidence>
<gene>
    <name evidence="2" type="ORF">Tci_676354</name>
</gene>
<reference evidence="2" key="1">
    <citation type="journal article" date="2019" name="Sci. Rep.">
        <title>Draft genome of Tanacetum cinerariifolium, the natural source of mosquito coil.</title>
        <authorList>
            <person name="Yamashiro T."/>
            <person name="Shiraishi A."/>
            <person name="Satake H."/>
            <person name="Nakayama K."/>
        </authorList>
    </citation>
    <scope>NUCLEOTIDE SEQUENCE</scope>
</reference>
<keyword evidence="2" id="KW-0695">RNA-directed DNA polymerase</keyword>
<proteinExistence type="predicted"/>
<name>A0A699KQ38_TANCI</name>
<keyword evidence="2" id="KW-0548">Nucleotidyltransferase</keyword>
<accession>A0A699KQ38</accession>
<organism evidence="2">
    <name type="scientific">Tanacetum cinerariifolium</name>
    <name type="common">Dalmatian daisy</name>
    <name type="synonym">Chrysanthemum cinerariifolium</name>
    <dbReference type="NCBI Taxonomy" id="118510"/>
    <lineage>
        <taxon>Eukaryota</taxon>
        <taxon>Viridiplantae</taxon>
        <taxon>Streptophyta</taxon>
        <taxon>Embryophyta</taxon>
        <taxon>Tracheophyta</taxon>
        <taxon>Spermatophyta</taxon>
        <taxon>Magnoliopsida</taxon>
        <taxon>eudicotyledons</taxon>
        <taxon>Gunneridae</taxon>
        <taxon>Pentapetalae</taxon>
        <taxon>asterids</taxon>
        <taxon>campanulids</taxon>
        <taxon>Asterales</taxon>
        <taxon>Asteraceae</taxon>
        <taxon>Asteroideae</taxon>
        <taxon>Anthemideae</taxon>
        <taxon>Anthemidinae</taxon>
        <taxon>Tanacetum</taxon>
    </lineage>
</organism>
<protein>
    <submittedName>
        <fullName evidence="2">RNA-directed DNA polymerase, eukaryota</fullName>
    </submittedName>
</protein>
<evidence type="ECO:0000313" key="2">
    <source>
        <dbReference type="EMBL" id="GFB04383.1"/>
    </source>
</evidence>
<dbReference type="Gene3D" id="3.60.10.10">
    <property type="entry name" value="Endonuclease/exonuclease/phosphatase"/>
    <property type="match status" value="1"/>
</dbReference>
<dbReference type="EMBL" id="BKCJ010539939">
    <property type="protein sequence ID" value="GFB04383.1"/>
    <property type="molecule type" value="Genomic_DNA"/>
</dbReference>
<dbReference type="GO" id="GO:0003964">
    <property type="term" value="F:RNA-directed DNA polymerase activity"/>
    <property type="evidence" value="ECO:0007669"/>
    <property type="project" value="UniProtKB-KW"/>
</dbReference>
<comment type="caution">
    <text evidence="2">The sequence shown here is derived from an EMBL/GenBank/DDBJ whole genome shotgun (WGS) entry which is preliminary data.</text>
</comment>
<feature type="non-terminal residue" evidence="2">
    <location>
        <position position="1"/>
    </location>
</feature>
<keyword evidence="2" id="KW-0808">Transferase</keyword>
<dbReference type="InterPro" id="IPR036691">
    <property type="entry name" value="Endo/exonu/phosph_ase_sf"/>
</dbReference>
<dbReference type="AlphaFoldDB" id="A0A699KQ38"/>
<sequence length="347" mass="39312">KKKKKHDDGNSDQQSEDTLKLPPGFTPKDDTNVYSKSLNKSEGEFEEGMNEVDFDVREKVSMQRSKEETHGSTCSGHFKKVEFTRLGGSILNLMDELTCWGNFAFDFVHSPSVGKSGGILCMWDPRLFRKTNSTISDYFVILRGHWIPNGNNILIMSIYAPQELSEKKRLWDYLNHVIANWNGEVIVMGDFNEVCTQAERYGLVFNVQGADAFKLFISSAGLVKVPLDGCSFTWCHKSASKMSKIDQFLISKGLMKSYQNISESIVSEPNVILRFIKKLKTLKEKTRSWIKVKKDSSKTYKRSLKGKLADIEALIDKGDANSNILNQSMHVVRSLQDLDKLKSLEVA</sequence>
<dbReference type="SUPFAM" id="SSF56219">
    <property type="entry name" value="DNase I-like"/>
    <property type="match status" value="1"/>
</dbReference>